<proteinExistence type="predicted"/>
<dbReference type="Proteomes" id="UP000828941">
    <property type="component" value="Chromosome 1"/>
</dbReference>
<keyword evidence="2" id="KW-1185">Reference proteome</keyword>
<protein>
    <submittedName>
        <fullName evidence="1">Uncharacterized protein</fullName>
    </submittedName>
</protein>
<evidence type="ECO:0000313" key="2">
    <source>
        <dbReference type="Proteomes" id="UP000828941"/>
    </source>
</evidence>
<comment type="caution">
    <text evidence="1">The sequence shown here is derived from an EMBL/GenBank/DDBJ whole genome shotgun (WGS) entry which is preliminary data.</text>
</comment>
<reference evidence="1 2" key="1">
    <citation type="journal article" date="2022" name="DNA Res.">
        <title>Chromosomal-level genome assembly of the orchid tree Bauhinia variegata (Leguminosae; Cercidoideae) supports the allotetraploid origin hypothesis of Bauhinia.</title>
        <authorList>
            <person name="Zhong Y."/>
            <person name="Chen Y."/>
            <person name="Zheng D."/>
            <person name="Pang J."/>
            <person name="Liu Y."/>
            <person name="Luo S."/>
            <person name="Meng S."/>
            <person name="Qian L."/>
            <person name="Wei D."/>
            <person name="Dai S."/>
            <person name="Zhou R."/>
        </authorList>
    </citation>
    <scope>NUCLEOTIDE SEQUENCE [LARGE SCALE GENOMIC DNA]</scope>
    <source>
        <strain evidence="1">BV-YZ2020</strain>
    </source>
</reference>
<gene>
    <name evidence="1" type="ORF">L6164_000513</name>
</gene>
<organism evidence="1 2">
    <name type="scientific">Bauhinia variegata</name>
    <name type="common">Purple orchid tree</name>
    <name type="synonym">Phanera variegata</name>
    <dbReference type="NCBI Taxonomy" id="167791"/>
    <lineage>
        <taxon>Eukaryota</taxon>
        <taxon>Viridiplantae</taxon>
        <taxon>Streptophyta</taxon>
        <taxon>Embryophyta</taxon>
        <taxon>Tracheophyta</taxon>
        <taxon>Spermatophyta</taxon>
        <taxon>Magnoliopsida</taxon>
        <taxon>eudicotyledons</taxon>
        <taxon>Gunneridae</taxon>
        <taxon>Pentapetalae</taxon>
        <taxon>rosids</taxon>
        <taxon>fabids</taxon>
        <taxon>Fabales</taxon>
        <taxon>Fabaceae</taxon>
        <taxon>Cercidoideae</taxon>
        <taxon>Cercideae</taxon>
        <taxon>Bauhiniinae</taxon>
        <taxon>Bauhinia</taxon>
    </lineage>
</organism>
<name>A0ACB9Q9E5_BAUVA</name>
<evidence type="ECO:0000313" key="1">
    <source>
        <dbReference type="EMBL" id="KAI4356491.1"/>
    </source>
</evidence>
<accession>A0ACB9Q9E5</accession>
<dbReference type="EMBL" id="CM039426">
    <property type="protein sequence ID" value="KAI4356491.1"/>
    <property type="molecule type" value="Genomic_DNA"/>
</dbReference>
<sequence length="541" mass="58565">MRKLSGMKLDDDEDLGRPDRVEAFQTDDEENQAERAHLDDDTDSDSSSPSTKLSISVDATIWPQSYRQSMDMLTSVTPPPVSFLRNTASTGAISFLSSAYKRSQVGQSESSLIDPLIPSTSSIKEEEPTLVQGHFSSCSKFSYSELPPPQKQCSFAQSVLNGTNILCGLGLLTTPYALKQGGWFSLTILLMFAIMCYNTGILLRRCLDSSPGLETYPDIGQAAFGSAGRLGISIALYLELYASCVEYIILMTDNLCSIFPNTQMRIAGIDFDAQQTLAIIVALVVLPTVWLRNLSLLSYLSVGGIFASILVTTSLFWVGVDQVGFHPGGKAIDLANLSVTIGLYGFGFAGHSVFPNIYSSMKEPSKFPAVLMISFGFCFVMYTGVAIAGYLMFGDSIKTQYTLNMPQELYASKIAVWTTIVIPLNKFALTLLPVALSIEELLPSPKLRNYATSVVVRTLLVFSCLVVALTFPYFGAVMALIGSALAMSVALVIPCASYLKIFNGRLSKTEVGKCFLIIVVGVVCALLGTYSAITRLASKGE</sequence>